<dbReference type="Proteomes" id="UP000031829">
    <property type="component" value="Chromosome"/>
</dbReference>
<dbReference type="HOGENOM" id="CLU_2696915_0_0_9"/>
<name>A0A0B6AI47_PRIM2</name>
<dbReference type="AlphaFoldDB" id="A0A0B6AI47"/>
<gene>
    <name evidence="1" type="ORF">BG04_4909</name>
</gene>
<proteinExistence type="predicted"/>
<dbReference type="KEGG" id="bmeg:BG04_4909"/>
<dbReference type="EMBL" id="CP009920">
    <property type="protein sequence ID" value="AJI20288.1"/>
    <property type="molecule type" value="Genomic_DNA"/>
</dbReference>
<evidence type="ECO:0000313" key="2">
    <source>
        <dbReference type="Proteomes" id="UP000031829"/>
    </source>
</evidence>
<protein>
    <submittedName>
        <fullName evidence="1">Uncharacterized protein</fullName>
    </submittedName>
</protein>
<reference evidence="1 2" key="1">
    <citation type="journal article" date="2015" name="Genome Announc.">
        <title>Complete genome sequences for 35 biothreat assay-relevant bacillus species.</title>
        <authorList>
            <person name="Johnson S.L."/>
            <person name="Daligault H.E."/>
            <person name="Davenport K.W."/>
            <person name="Jaissle J."/>
            <person name="Frey K.G."/>
            <person name="Ladner J.T."/>
            <person name="Broomall S.M."/>
            <person name="Bishop-Lilly K.A."/>
            <person name="Bruce D.C."/>
            <person name="Gibbons H.S."/>
            <person name="Coyne S.R."/>
            <person name="Lo C.C."/>
            <person name="Meincke L."/>
            <person name="Munk A.C."/>
            <person name="Koroleva G.I."/>
            <person name="Rosenzweig C.N."/>
            <person name="Palacios G.F."/>
            <person name="Redden C.L."/>
            <person name="Minogue T.D."/>
            <person name="Chain P.S."/>
        </authorList>
    </citation>
    <scope>NUCLEOTIDE SEQUENCE [LARGE SCALE GENOMIC DNA]</scope>
    <source>
        <strain evidence="2">ATCC 14581 / DSM 32 / JCM 2506 / NBRC 15308 / NCIMB 9376 / NCTC 10342 / NRRL B-14308 / VKM B-512</strain>
    </source>
</reference>
<accession>A0A0B6AI47</accession>
<organism evidence="1 2">
    <name type="scientific">Priestia megaterium (strain ATCC 14581 / DSM 32 / CCUG 1817 / JCM 2506 / NBRC 15308 / NCIMB 9376 / NCTC 10342 / NRRL B-14308 / VKM B-512 / Ford 19)</name>
    <name type="common">Bacillus megaterium</name>
    <dbReference type="NCBI Taxonomy" id="1348623"/>
    <lineage>
        <taxon>Bacteria</taxon>
        <taxon>Bacillati</taxon>
        <taxon>Bacillota</taxon>
        <taxon>Bacilli</taxon>
        <taxon>Bacillales</taxon>
        <taxon>Bacillaceae</taxon>
        <taxon>Priestia</taxon>
    </lineage>
</organism>
<sequence>MGERKHVNEGEIMKVRDVDLLSYLEGKTFVKEGKYLAYSSKEICTLGTAGMKQDMERLVSLECIIGCRFHKPY</sequence>
<evidence type="ECO:0000313" key="1">
    <source>
        <dbReference type="EMBL" id="AJI20288.1"/>
    </source>
</evidence>